<evidence type="ECO:0000313" key="2">
    <source>
        <dbReference type="Proteomes" id="UP000805193"/>
    </source>
</evidence>
<accession>A0AC60PKY8</accession>
<protein>
    <submittedName>
        <fullName evidence="1">Uncharacterized protein</fullName>
    </submittedName>
</protein>
<gene>
    <name evidence="1" type="ORF">HPB47_002547</name>
</gene>
<comment type="caution">
    <text evidence="1">The sequence shown here is derived from an EMBL/GenBank/DDBJ whole genome shotgun (WGS) entry which is preliminary data.</text>
</comment>
<organism evidence="1 2">
    <name type="scientific">Ixodes persulcatus</name>
    <name type="common">Taiga tick</name>
    <dbReference type="NCBI Taxonomy" id="34615"/>
    <lineage>
        <taxon>Eukaryota</taxon>
        <taxon>Metazoa</taxon>
        <taxon>Ecdysozoa</taxon>
        <taxon>Arthropoda</taxon>
        <taxon>Chelicerata</taxon>
        <taxon>Arachnida</taxon>
        <taxon>Acari</taxon>
        <taxon>Parasitiformes</taxon>
        <taxon>Ixodida</taxon>
        <taxon>Ixodoidea</taxon>
        <taxon>Ixodidae</taxon>
        <taxon>Ixodinae</taxon>
        <taxon>Ixodes</taxon>
    </lineage>
</organism>
<dbReference type="Proteomes" id="UP000805193">
    <property type="component" value="Unassembled WGS sequence"/>
</dbReference>
<dbReference type="EMBL" id="JABSTQ010010346">
    <property type="protein sequence ID" value="KAG0421585.1"/>
    <property type="molecule type" value="Genomic_DNA"/>
</dbReference>
<name>A0AC60PKY8_IXOPE</name>
<evidence type="ECO:0000313" key="1">
    <source>
        <dbReference type="EMBL" id="KAG0421585.1"/>
    </source>
</evidence>
<sequence>MAVAAGDRHVVFARSSHFRVSERPERAERTKPADNAVGNKGERTRFRPLFGDRKARTMRHRQSEPGTPTGRKRTTAMDTNGGGRRWPGRRRVTTARRRGRRKPPELPLRAAVEPDAEWGLPRGVVNPVKPRAESGASDRPVFSHVCVCVGLANTRPAGN</sequence>
<keyword evidence="2" id="KW-1185">Reference proteome</keyword>
<reference evidence="1 2" key="1">
    <citation type="journal article" date="2020" name="Cell">
        <title>Large-Scale Comparative Analyses of Tick Genomes Elucidate Their Genetic Diversity and Vector Capacities.</title>
        <authorList>
            <consortium name="Tick Genome and Microbiome Consortium (TIGMIC)"/>
            <person name="Jia N."/>
            <person name="Wang J."/>
            <person name="Shi W."/>
            <person name="Du L."/>
            <person name="Sun Y."/>
            <person name="Zhan W."/>
            <person name="Jiang J.F."/>
            <person name="Wang Q."/>
            <person name="Zhang B."/>
            <person name="Ji P."/>
            <person name="Bell-Sakyi L."/>
            <person name="Cui X.M."/>
            <person name="Yuan T.T."/>
            <person name="Jiang B.G."/>
            <person name="Yang W.F."/>
            <person name="Lam T.T."/>
            <person name="Chang Q.C."/>
            <person name="Ding S.J."/>
            <person name="Wang X.J."/>
            <person name="Zhu J.G."/>
            <person name="Ruan X.D."/>
            <person name="Zhao L."/>
            <person name="Wei J.T."/>
            <person name="Ye R.Z."/>
            <person name="Que T.C."/>
            <person name="Du C.H."/>
            <person name="Zhou Y.H."/>
            <person name="Cheng J.X."/>
            <person name="Dai P.F."/>
            <person name="Guo W.B."/>
            <person name="Han X.H."/>
            <person name="Huang E.J."/>
            <person name="Li L.F."/>
            <person name="Wei W."/>
            <person name="Gao Y.C."/>
            <person name="Liu J.Z."/>
            <person name="Shao H.Z."/>
            <person name="Wang X."/>
            <person name="Wang C.C."/>
            <person name="Yang T.C."/>
            <person name="Huo Q.B."/>
            <person name="Li W."/>
            <person name="Chen H.Y."/>
            <person name="Chen S.E."/>
            <person name="Zhou L.G."/>
            <person name="Ni X.B."/>
            <person name="Tian J.H."/>
            <person name="Sheng Y."/>
            <person name="Liu T."/>
            <person name="Pan Y.S."/>
            <person name="Xia L.Y."/>
            <person name="Li J."/>
            <person name="Zhao F."/>
            <person name="Cao W.C."/>
        </authorList>
    </citation>
    <scope>NUCLEOTIDE SEQUENCE [LARGE SCALE GENOMIC DNA]</scope>
    <source>
        <strain evidence="1">Iper-2018</strain>
    </source>
</reference>
<proteinExistence type="predicted"/>